<evidence type="ECO:0000313" key="1">
    <source>
        <dbReference type="EMBL" id="RRR71199.1"/>
    </source>
</evidence>
<evidence type="ECO:0008006" key="3">
    <source>
        <dbReference type="Google" id="ProtNLM"/>
    </source>
</evidence>
<dbReference type="Proteomes" id="UP000280307">
    <property type="component" value="Unassembled WGS sequence"/>
</dbReference>
<name>A0A426TYN6_9CHLR</name>
<dbReference type="EMBL" id="RSAS01000467">
    <property type="protein sequence ID" value="RRR71199.1"/>
    <property type="molecule type" value="Genomic_DNA"/>
</dbReference>
<gene>
    <name evidence="1" type="ORF">EI684_11950</name>
</gene>
<protein>
    <recommendedName>
        <fullName evidence="3">MarR family transcriptional regulator</fullName>
    </recommendedName>
</protein>
<comment type="caution">
    <text evidence="1">The sequence shown here is derived from an EMBL/GenBank/DDBJ whole genome shotgun (WGS) entry which is preliminary data.</text>
</comment>
<sequence>MVDPLVQELLEGSVDTPVKLQLLLMFSENPRMEATPSAIADRVCRDIWSVNQALYELADDGIMLQAAALNGEPIYRYEPNIDHHEAIARLVTCYDDPFTREALHAALRNISRSAIPFRAIDPWEPLVA</sequence>
<dbReference type="AlphaFoldDB" id="A0A426TYN6"/>
<reference evidence="1 2" key="1">
    <citation type="submission" date="2018-12" db="EMBL/GenBank/DDBJ databases">
        <title>Genome Sequence of Candidatus Viridilinea halotolerans isolated from saline sulfide-rich spring.</title>
        <authorList>
            <person name="Grouzdev D.S."/>
            <person name="Burganskaya E.I."/>
            <person name="Krutkina M.S."/>
            <person name="Sukhacheva M.V."/>
            <person name="Gorlenko V.M."/>
        </authorList>
    </citation>
    <scope>NUCLEOTIDE SEQUENCE [LARGE SCALE GENOMIC DNA]</scope>
    <source>
        <strain evidence="1">Chok-6</strain>
    </source>
</reference>
<organism evidence="1 2">
    <name type="scientific">Candidatus Viridilinea halotolerans</name>
    <dbReference type="NCBI Taxonomy" id="2491704"/>
    <lineage>
        <taxon>Bacteria</taxon>
        <taxon>Bacillati</taxon>
        <taxon>Chloroflexota</taxon>
        <taxon>Chloroflexia</taxon>
        <taxon>Chloroflexales</taxon>
        <taxon>Chloroflexineae</taxon>
        <taxon>Oscillochloridaceae</taxon>
        <taxon>Candidatus Viridilinea</taxon>
    </lineage>
</organism>
<accession>A0A426TYN6</accession>
<evidence type="ECO:0000313" key="2">
    <source>
        <dbReference type="Proteomes" id="UP000280307"/>
    </source>
</evidence>
<proteinExistence type="predicted"/>